<proteinExistence type="predicted"/>
<keyword evidence="1" id="KW-0677">Repeat</keyword>
<evidence type="ECO:0000256" key="1">
    <source>
        <dbReference type="ARBA" id="ARBA00022737"/>
    </source>
</evidence>
<evidence type="ECO:0000313" key="4">
    <source>
        <dbReference type="Proteomes" id="UP001341840"/>
    </source>
</evidence>
<dbReference type="Pfam" id="PF01535">
    <property type="entry name" value="PPR"/>
    <property type="match status" value="7"/>
</dbReference>
<dbReference type="InterPro" id="IPR046848">
    <property type="entry name" value="E_motif"/>
</dbReference>
<feature type="repeat" description="PPR" evidence="2">
    <location>
        <begin position="273"/>
        <end position="307"/>
    </location>
</feature>
<reference evidence="3 4" key="1">
    <citation type="journal article" date="2023" name="Plants (Basel)">
        <title>Bridging the Gap: Combining Genomics and Transcriptomics Approaches to Understand Stylosanthes scabra, an Orphan Legume from the Brazilian Caatinga.</title>
        <authorList>
            <person name="Ferreira-Neto J.R.C."/>
            <person name="da Silva M.D."/>
            <person name="Binneck E."/>
            <person name="de Melo N.F."/>
            <person name="da Silva R.H."/>
            <person name="de Melo A.L.T.M."/>
            <person name="Pandolfi V."/>
            <person name="Bustamante F.O."/>
            <person name="Brasileiro-Vidal A.C."/>
            <person name="Benko-Iseppon A.M."/>
        </authorList>
    </citation>
    <scope>NUCLEOTIDE SEQUENCE [LARGE SCALE GENOMIC DNA]</scope>
    <source>
        <tissue evidence="3">Leaves</tissue>
    </source>
</reference>
<dbReference type="PROSITE" id="PS51375">
    <property type="entry name" value="PPR"/>
    <property type="match status" value="5"/>
</dbReference>
<dbReference type="InterPro" id="IPR002885">
    <property type="entry name" value="PPR_rpt"/>
</dbReference>
<gene>
    <name evidence="3" type="ORF">PIB30_071954</name>
</gene>
<dbReference type="EMBL" id="JASCZI010151876">
    <property type="protein sequence ID" value="MED6174745.1"/>
    <property type="molecule type" value="Genomic_DNA"/>
</dbReference>
<dbReference type="Pfam" id="PF13041">
    <property type="entry name" value="PPR_2"/>
    <property type="match status" value="1"/>
</dbReference>
<keyword evidence="4" id="KW-1185">Reference proteome</keyword>
<dbReference type="InterPro" id="IPR046960">
    <property type="entry name" value="PPR_At4g14850-like_plant"/>
</dbReference>
<accession>A0ABU6VPU7</accession>
<dbReference type="PANTHER" id="PTHR47926:SF431">
    <property type="entry name" value="PENTATRICOPEPTIDE REPEAT-CONTAINING PROTEIN-RELATED"/>
    <property type="match status" value="1"/>
</dbReference>
<protein>
    <recommendedName>
        <fullName evidence="5">Pentatricopeptide repeat-containing protein</fullName>
    </recommendedName>
</protein>
<name>A0ABU6VPU7_9FABA</name>
<feature type="repeat" description="PPR" evidence="2">
    <location>
        <begin position="374"/>
        <end position="408"/>
    </location>
</feature>
<evidence type="ECO:0000313" key="3">
    <source>
        <dbReference type="EMBL" id="MED6174745.1"/>
    </source>
</evidence>
<feature type="repeat" description="PPR" evidence="2">
    <location>
        <begin position="66"/>
        <end position="100"/>
    </location>
</feature>
<dbReference type="PANTHER" id="PTHR47926">
    <property type="entry name" value="PENTATRICOPEPTIDE REPEAT-CONTAINING PROTEIN"/>
    <property type="match status" value="1"/>
</dbReference>
<dbReference type="NCBIfam" id="TIGR00756">
    <property type="entry name" value="PPR"/>
    <property type="match status" value="6"/>
</dbReference>
<dbReference type="Pfam" id="PF20431">
    <property type="entry name" value="E_motif"/>
    <property type="match status" value="1"/>
</dbReference>
<sequence length="702" mass="78451">MHRRDLLVKLLGTCCSKISIAQLHSQCLKLGLAHDSFIATKLNVLYAKYASVSQAYKLFEESPCRTVHLWNAMLRNYCLEGKWVETLRLFHRMNACAISTEERPDNYTVSISLKSCVGLQRLELGEMIHGFVKKEAMNKDMFVGSALIELYSKCGRMNDAEKVFMEYPKPDVILWSSMVTGYERSGDPELALAFFSRMVVSENVCPDPVTLVSVVCACAHLSDFKLGRSIHGYVKRRGYDSKLSLANALLNFYGKTGSIKSACNLFREMPDKDIISWTSMVACYANNGAETKSLDLFSQMIDNRVEPNRVTIVSVLRSCANMSNLEEGMKIHKLAIDNGLELDKAVSTALMDMYMKCFKPENAISLFNRMPEKDVVSWAVLFSGYAEIGMAHKSMGIFRNMLSSGTRPDAIALVKILAASSDLGILQQAVCLHGFLTKLGFDNNIFVGASLIELYAKCSSIDNANKVFKRVTRKDVVVWSSIIAAYGFHGQGEVALKLFNEMVENSNAKPNNVTFLSILFACSHAGLIKEGIKIFETMVNEYGLKPNSEHYAVVVDLLGRVGELDKGLEIINHMPMQAGANVWGALLGACRIHQNINMGKLAAQNLFSLDPNHAGYYILLSNIFCGDKDWHNAANLRKLIKENKLKKITGQSVVELRNEVHTFVACDRLHHESDQIYDMLRKLDARMKEEGYTPQVHIEGIL</sequence>
<feature type="repeat" description="PPR" evidence="2">
    <location>
        <begin position="475"/>
        <end position="509"/>
    </location>
</feature>
<evidence type="ECO:0000256" key="2">
    <source>
        <dbReference type="PROSITE-ProRule" id="PRU00708"/>
    </source>
</evidence>
<feature type="repeat" description="PPR" evidence="2">
    <location>
        <begin position="171"/>
        <end position="206"/>
    </location>
</feature>
<dbReference type="InterPro" id="IPR011990">
    <property type="entry name" value="TPR-like_helical_dom_sf"/>
</dbReference>
<comment type="caution">
    <text evidence="3">The sequence shown here is derived from an EMBL/GenBank/DDBJ whole genome shotgun (WGS) entry which is preliminary data.</text>
</comment>
<evidence type="ECO:0008006" key="5">
    <source>
        <dbReference type="Google" id="ProtNLM"/>
    </source>
</evidence>
<dbReference type="Proteomes" id="UP001341840">
    <property type="component" value="Unassembled WGS sequence"/>
</dbReference>
<organism evidence="3 4">
    <name type="scientific">Stylosanthes scabra</name>
    <dbReference type="NCBI Taxonomy" id="79078"/>
    <lineage>
        <taxon>Eukaryota</taxon>
        <taxon>Viridiplantae</taxon>
        <taxon>Streptophyta</taxon>
        <taxon>Embryophyta</taxon>
        <taxon>Tracheophyta</taxon>
        <taxon>Spermatophyta</taxon>
        <taxon>Magnoliopsida</taxon>
        <taxon>eudicotyledons</taxon>
        <taxon>Gunneridae</taxon>
        <taxon>Pentapetalae</taxon>
        <taxon>rosids</taxon>
        <taxon>fabids</taxon>
        <taxon>Fabales</taxon>
        <taxon>Fabaceae</taxon>
        <taxon>Papilionoideae</taxon>
        <taxon>50 kb inversion clade</taxon>
        <taxon>dalbergioids sensu lato</taxon>
        <taxon>Dalbergieae</taxon>
        <taxon>Pterocarpus clade</taxon>
        <taxon>Stylosanthes</taxon>
    </lineage>
</organism>
<dbReference type="Gene3D" id="1.25.40.10">
    <property type="entry name" value="Tetratricopeptide repeat domain"/>
    <property type="match status" value="4"/>
</dbReference>